<evidence type="ECO:0000256" key="3">
    <source>
        <dbReference type="ARBA" id="ARBA00006376"/>
    </source>
</evidence>
<dbReference type="GO" id="GO:0005829">
    <property type="term" value="C:cytosol"/>
    <property type="evidence" value="ECO:0007669"/>
    <property type="project" value="TreeGrafter"/>
</dbReference>
<comment type="similarity">
    <text evidence="3">Belongs to the SHMT family.</text>
</comment>
<name>A0A3B0SJW5_9ZZZZ</name>
<accession>A0A3B0SJW5</accession>
<reference evidence="11" key="1">
    <citation type="submission" date="2018-06" db="EMBL/GenBank/DDBJ databases">
        <authorList>
            <person name="Zhirakovskaya E."/>
        </authorList>
    </citation>
    <scope>NUCLEOTIDE SEQUENCE</scope>
</reference>
<keyword evidence="7 11" id="KW-0808">Transferase</keyword>
<keyword evidence="6" id="KW-0554">One-carbon metabolism</keyword>
<dbReference type="InterPro" id="IPR015424">
    <property type="entry name" value="PyrdxlP-dep_Trfase"/>
</dbReference>
<dbReference type="InterPro" id="IPR001085">
    <property type="entry name" value="Ser_HO-MeTrfase"/>
</dbReference>
<evidence type="ECO:0000259" key="10">
    <source>
        <dbReference type="Pfam" id="PF00464"/>
    </source>
</evidence>
<evidence type="ECO:0000313" key="11">
    <source>
        <dbReference type="EMBL" id="VAW04503.1"/>
    </source>
</evidence>
<dbReference type="GO" id="GO:0030170">
    <property type="term" value="F:pyridoxal phosphate binding"/>
    <property type="evidence" value="ECO:0007669"/>
    <property type="project" value="InterPro"/>
</dbReference>
<dbReference type="GO" id="GO:0035999">
    <property type="term" value="P:tetrahydrofolate interconversion"/>
    <property type="evidence" value="ECO:0007669"/>
    <property type="project" value="InterPro"/>
</dbReference>
<evidence type="ECO:0000256" key="2">
    <source>
        <dbReference type="ARBA" id="ARBA00004496"/>
    </source>
</evidence>
<evidence type="ECO:0000256" key="4">
    <source>
        <dbReference type="ARBA" id="ARBA00011738"/>
    </source>
</evidence>
<dbReference type="NCBIfam" id="NF000586">
    <property type="entry name" value="PRK00011.1"/>
    <property type="match status" value="1"/>
</dbReference>
<dbReference type="PANTHER" id="PTHR11680">
    <property type="entry name" value="SERINE HYDROXYMETHYLTRANSFERASE"/>
    <property type="match status" value="1"/>
</dbReference>
<dbReference type="EMBL" id="UOEI01000398">
    <property type="protein sequence ID" value="VAW04503.1"/>
    <property type="molecule type" value="Genomic_DNA"/>
</dbReference>
<dbReference type="GO" id="GO:0019264">
    <property type="term" value="P:glycine biosynthetic process from serine"/>
    <property type="evidence" value="ECO:0007669"/>
    <property type="project" value="InterPro"/>
</dbReference>
<dbReference type="SUPFAM" id="SSF53383">
    <property type="entry name" value="PLP-dependent transferases"/>
    <property type="match status" value="1"/>
</dbReference>
<keyword evidence="5" id="KW-0963">Cytoplasm</keyword>
<dbReference type="HAMAP" id="MF_00051">
    <property type="entry name" value="SHMT"/>
    <property type="match status" value="1"/>
</dbReference>
<dbReference type="FunFam" id="3.40.640.10:FF:000001">
    <property type="entry name" value="Serine hydroxymethyltransferase"/>
    <property type="match status" value="1"/>
</dbReference>
<dbReference type="GO" id="GO:0008168">
    <property type="term" value="F:methyltransferase activity"/>
    <property type="evidence" value="ECO:0007669"/>
    <property type="project" value="UniProtKB-KW"/>
</dbReference>
<dbReference type="InterPro" id="IPR049943">
    <property type="entry name" value="Ser_HO-MeTrfase-like"/>
</dbReference>
<keyword evidence="11" id="KW-0489">Methyltransferase</keyword>
<evidence type="ECO:0000256" key="7">
    <source>
        <dbReference type="ARBA" id="ARBA00022679"/>
    </source>
</evidence>
<dbReference type="Gene3D" id="3.90.1150.10">
    <property type="entry name" value="Aspartate Aminotransferase, domain 1"/>
    <property type="match status" value="1"/>
</dbReference>
<evidence type="ECO:0000256" key="5">
    <source>
        <dbReference type="ARBA" id="ARBA00022490"/>
    </source>
</evidence>
<dbReference type="AlphaFoldDB" id="A0A3B0SJW5"/>
<evidence type="ECO:0000256" key="6">
    <source>
        <dbReference type="ARBA" id="ARBA00022563"/>
    </source>
</evidence>
<proteinExistence type="inferred from homology"/>
<feature type="domain" description="Serine hydroxymethyltransferase-like" evidence="10">
    <location>
        <begin position="8"/>
        <end position="384"/>
    </location>
</feature>
<dbReference type="EC" id="2.1.2.1" evidence="11"/>
<dbReference type="Pfam" id="PF00464">
    <property type="entry name" value="SHMT"/>
    <property type="match status" value="1"/>
</dbReference>
<dbReference type="InterPro" id="IPR039429">
    <property type="entry name" value="SHMT-like_dom"/>
</dbReference>
<evidence type="ECO:0000256" key="1">
    <source>
        <dbReference type="ARBA" id="ARBA00001933"/>
    </source>
</evidence>
<dbReference type="GO" id="GO:0004372">
    <property type="term" value="F:glycine hydroxymethyltransferase activity"/>
    <property type="evidence" value="ECO:0007669"/>
    <property type="project" value="UniProtKB-EC"/>
</dbReference>
<organism evidence="11">
    <name type="scientific">hydrothermal vent metagenome</name>
    <dbReference type="NCBI Taxonomy" id="652676"/>
    <lineage>
        <taxon>unclassified sequences</taxon>
        <taxon>metagenomes</taxon>
        <taxon>ecological metagenomes</taxon>
    </lineage>
</organism>
<dbReference type="Gene3D" id="3.40.640.10">
    <property type="entry name" value="Type I PLP-dependent aspartate aminotransferase-like (Major domain)"/>
    <property type="match status" value="1"/>
</dbReference>
<dbReference type="CDD" id="cd00378">
    <property type="entry name" value="SHMT"/>
    <property type="match status" value="1"/>
</dbReference>
<feature type="region of interest" description="Disordered" evidence="9">
    <location>
        <begin position="341"/>
        <end position="362"/>
    </location>
</feature>
<dbReference type="GO" id="GO:0032259">
    <property type="term" value="P:methylation"/>
    <property type="evidence" value="ECO:0007669"/>
    <property type="project" value="UniProtKB-KW"/>
</dbReference>
<comment type="subunit">
    <text evidence="4">Homodimer.</text>
</comment>
<dbReference type="PIRSF" id="PIRSF000412">
    <property type="entry name" value="SHMT"/>
    <property type="match status" value="1"/>
</dbReference>
<dbReference type="InterPro" id="IPR015422">
    <property type="entry name" value="PyrdxlP-dep_Trfase_small"/>
</dbReference>
<comment type="subcellular location">
    <subcellularLocation>
        <location evidence="2">Cytoplasm</location>
    </subcellularLocation>
</comment>
<evidence type="ECO:0000256" key="8">
    <source>
        <dbReference type="ARBA" id="ARBA00022898"/>
    </source>
</evidence>
<sequence>MDHFTKKLADVDPEIYAALEAETARQRDGIELIASENLVSLATLEAIGSPMVNKTVEGYPGGRYYGGAEYADRIESLAIERAKELFGAAYANVQPHSGSQANLAVFLAFLAPGDTVLSMDLSSGGHLSHGAGPNISGKWFDIASYGVGTDGLLDYDAMAETARARSPKLIIAGGSAYPRVIDFDRFRSVADDVGAILLVDMAHWAGLVAAGLHPDPVPVADVVTATTYKNLRGVRGGFILSHRADLARKLNSAVFPGVQGSVILNAVAAKAVAFHEAMTPEFATYAQGVLDNARALAAGLVERDVTVLTGGTDTPLLLVDLRPLGLTGAAASDVLERSGLTANKNGVPDDPESPRITSGLRLGSSAGTARGLGVAEFTQIGHWIADILDAMRSGDAEPTAASVREDVRTLVARFPIYPT</sequence>
<dbReference type="PANTHER" id="PTHR11680:SF35">
    <property type="entry name" value="SERINE HYDROXYMETHYLTRANSFERASE 1"/>
    <property type="match status" value="1"/>
</dbReference>
<keyword evidence="8" id="KW-0663">Pyridoxal phosphate</keyword>
<evidence type="ECO:0000256" key="9">
    <source>
        <dbReference type="SAM" id="MobiDB-lite"/>
    </source>
</evidence>
<comment type="cofactor">
    <cofactor evidence="1">
        <name>pyridoxal 5'-phosphate</name>
        <dbReference type="ChEBI" id="CHEBI:597326"/>
    </cofactor>
</comment>
<gene>
    <name evidence="11" type="ORF">MNBD_ACTINO01-2369</name>
</gene>
<dbReference type="InterPro" id="IPR015421">
    <property type="entry name" value="PyrdxlP-dep_Trfase_major"/>
</dbReference>
<protein>
    <submittedName>
        <fullName evidence="11">Serine hydroxymethyltransferase</fullName>
        <ecNumber evidence="11">2.1.2.1</ecNumber>
    </submittedName>
</protein>